<dbReference type="PROSITE" id="PS51683">
    <property type="entry name" value="SAM_OMT_II"/>
    <property type="match status" value="1"/>
</dbReference>
<dbReference type="PANTHER" id="PTHR43712:SF17">
    <property type="entry name" value="O-METHYLTRANSFERASE"/>
    <property type="match status" value="1"/>
</dbReference>
<dbReference type="Gene3D" id="1.10.10.10">
    <property type="entry name" value="Winged helix-like DNA-binding domain superfamily/Winged helix DNA-binding domain"/>
    <property type="match status" value="1"/>
</dbReference>
<protein>
    <submittedName>
        <fullName evidence="5">Sterigmatocystin 8-o-methyltransferase</fullName>
    </submittedName>
</protein>
<keyword evidence="3" id="KW-0949">S-adenosyl-L-methionine</keyword>
<dbReference type="InterPro" id="IPR029063">
    <property type="entry name" value="SAM-dependent_MTases_sf"/>
</dbReference>
<feature type="domain" description="O-methyltransferase C-terminal" evidence="4">
    <location>
        <begin position="248"/>
        <end position="392"/>
    </location>
</feature>
<name>A0A9P6LQ87_9PEZI</name>
<dbReference type="SUPFAM" id="SSF46785">
    <property type="entry name" value="Winged helix' DNA-binding domain"/>
    <property type="match status" value="1"/>
</dbReference>
<sequence>MGSIPERVPLDASVAIQANDAKSVADLSSTIGNLGASWSPSDDDARQKLLKQARSLVLALETPRETMIRHCWAQPNVNVNIVVGIFSGLWKHMVENPGPKKVQDLASALKFDADVLARLMRHLGAMGYIKETGEDEYELTNFSKSLSLPMIAGGYPVTVGGCWPTLANFPDYLKKNGWKIHEDPKKGPMQDVIGEDSAFFQHMMTYYPDGEFQNHMAGYRQGRPSWMDDGFFPVAEHLIKGANTSSDAAFLVDIGGSTGHDIDEFCRKHPSAPGRHILQDLPYVLAQIQKIDPKIEPMEYDFHTEQPIKGARAYYMHSVLHDWTDEVGKSILSRITAAMKPGYSKLLINENVLPPTGANWQTTALDMMMITLFASRERTEAHWRNLLEPAGLKIVKIWSKGDGVESLIECELA</sequence>
<dbReference type="InterPro" id="IPR016461">
    <property type="entry name" value="COMT-like"/>
</dbReference>
<evidence type="ECO:0000256" key="1">
    <source>
        <dbReference type="ARBA" id="ARBA00022603"/>
    </source>
</evidence>
<dbReference type="RefSeq" id="XP_038749918.1">
    <property type="nucleotide sequence ID" value="XM_038885130.1"/>
</dbReference>
<dbReference type="PANTHER" id="PTHR43712">
    <property type="entry name" value="PUTATIVE (AFU_ORTHOLOGUE AFUA_4G14580)-RELATED"/>
    <property type="match status" value="1"/>
</dbReference>
<evidence type="ECO:0000313" key="5">
    <source>
        <dbReference type="EMBL" id="KAF9880457.1"/>
    </source>
</evidence>
<dbReference type="OrthoDB" id="3340390at2759"/>
<dbReference type="SUPFAM" id="SSF53335">
    <property type="entry name" value="S-adenosyl-L-methionine-dependent methyltransferases"/>
    <property type="match status" value="1"/>
</dbReference>
<reference evidence="5" key="2">
    <citation type="submission" date="2020-11" db="EMBL/GenBank/DDBJ databases">
        <title>Whole genome sequencing of Colletotrichum sp.</title>
        <authorList>
            <person name="Li H."/>
        </authorList>
    </citation>
    <scope>NUCLEOTIDE SEQUENCE</scope>
    <source>
        <strain evidence="5">CkLH20</strain>
    </source>
</reference>
<proteinExistence type="predicted"/>
<dbReference type="GO" id="GO:0008171">
    <property type="term" value="F:O-methyltransferase activity"/>
    <property type="evidence" value="ECO:0007669"/>
    <property type="project" value="InterPro"/>
</dbReference>
<reference evidence="5" key="1">
    <citation type="submission" date="2020-03" db="EMBL/GenBank/DDBJ databases">
        <authorList>
            <person name="He L."/>
        </authorList>
    </citation>
    <scope>NUCLEOTIDE SEQUENCE</scope>
    <source>
        <strain evidence="5">CkLH20</strain>
    </source>
</reference>
<dbReference type="InterPro" id="IPR001077">
    <property type="entry name" value="COMT_C"/>
</dbReference>
<keyword evidence="6" id="KW-1185">Reference proteome</keyword>
<dbReference type="GO" id="GO:0032259">
    <property type="term" value="P:methylation"/>
    <property type="evidence" value="ECO:0007669"/>
    <property type="project" value="UniProtKB-KW"/>
</dbReference>
<dbReference type="Pfam" id="PF00891">
    <property type="entry name" value="Methyltransf_2"/>
    <property type="match status" value="1"/>
</dbReference>
<evidence type="ECO:0000259" key="4">
    <source>
        <dbReference type="Pfam" id="PF00891"/>
    </source>
</evidence>
<gene>
    <name evidence="5" type="ORF">CkaCkLH20_02411</name>
</gene>
<keyword evidence="2" id="KW-0808">Transferase</keyword>
<evidence type="ECO:0000256" key="3">
    <source>
        <dbReference type="ARBA" id="ARBA00022691"/>
    </source>
</evidence>
<accession>A0A9P6LQ87</accession>
<dbReference type="GeneID" id="62158204"/>
<dbReference type="InterPro" id="IPR036390">
    <property type="entry name" value="WH_DNA-bd_sf"/>
</dbReference>
<organism evidence="5 6">
    <name type="scientific">Colletotrichum karsti</name>
    <dbReference type="NCBI Taxonomy" id="1095194"/>
    <lineage>
        <taxon>Eukaryota</taxon>
        <taxon>Fungi</taxon>
        <taxon>Dikarya</taxon>
        <taxon>Ascomycota</taxon>
        <taxon>Pezizomycotina</taxon>
        <taxon>Sordariomycetes</taxon>
        <taxon>Hypocreomycetidae</taxon>
        <taxon>Glomerellales</taxon>
        <taxon>Glomerellaceae</taxon>
        <taxon>Colletotrichum</taxon>
        <taxon>Colletotrichum boninense species complex</taxon>
    </lineage>
</organism>
<dbReference type="InterPro" id="IPR036388">
    <property type="entry name" value="WH-like_DNA-bd_sf"/>
</dbReference>
<evidence type="ECO:0000256" key="2">
    <source>
        <dbReference type="ARBA" id="ARBA00022679"/>
    </source>
</evidence>
<dbReference type="EMBL" id="JAATWM020000005">
    <property type="protein sequence ID" value="KAF9880457.1"/>
    <property type="molecule type" value="Genomic_DNA"/>
</dbReference>
<evidence type="ECO:0000313" key="6">
    <source>
        <dbReference type="Proteomes" id="UP000781932"/>
    </source>
</evidence>
<dbReference type="AlphaFoldDB" id="A0A9P6LQ87"/>
<dbReference type="Gene3D" id="3.40.50.150">
    <property type="entry name" value="Vaccinia Virus protein VP39"/>
    <property type="match status" value="1"/>
</dbReference>
<comment type="caution">
    <text evidence="5">The sequence shown here is derived from an EMBL/GenBank/DDBJ whole genome shotgun (WGS) entry which is preliminary data.</text>
</comment>
<keyword evidence="1" id="KW-0489">Methyltransferase</keyword>
<dbReference type="Proteomes" id="UP000781932">
    <property type="component" value="Unassembled WGS sequence"/>
</dbReference>